<accession>A0A9D2MGE2</accession>
<proteinExistence type="predicted"/>
<dbReference type="CDD" id="cd04647">
    <property type="entry name" value="LbH_MAT_like"/>
    <property type="match status" value="1"/>
</dbReference>
<evidence type="ECO:0000313" key="2">
    <source>
        <dbReference type="Proteomes" id="UP000823877"/>
    </source>
</evidence>
<evidence type="ECO:0000313" key="1">
    <source>
        <dbReference type="EMBL" id="HJB74222.1"/>
    </source>
</evidence>
<gene>
    <name evidence="1" type="ORF">IAA37_00925</name>
</gene>
<dbReference type="PANTHER" id="PTHR23416">
    <property type="entry name" value="SIALIC ACID SYNTHASE-RELATED"/>
    <property type="match status" value="1"/>
</dbReference>
<dbReference type="EMBL" id="DWXN01000002">
    <property type="protein sequence ID" value="HJB74222.1"/>
    <property type="molecule type" value="Genomic_DNA"/>
</dbReference>
<keyword evidence="1" id="KW-0012">Acyltransferase</keyword>
<dbReference type="Gene3D" id="2.160.10.10">
    <property type="entry name" value="Hexapeptide repeat proteins"/>
    <property type="match status" value="1"/>
</dbReference>
<dbReference type="AlphaFoldDB" id="A0A9D2MGE2"/>
<dbReference type="GO" id="GO:0016746">
    <property type="term" value="F:acyltransferase activity"/>
    <property type="evidence" value="ECO:0007669"/>
    <property type="project" value="UniProtKB-KW"/>
</dbReference>
<dbReference type="Pfam" id="PF14602">
    <property type="entry name" value="Hexapep_2"/>
    <property type="match status" value="1"/>
</dbReference>
<dbReference type="InterPro" id="IPR051159">
    <property type="entry name" value="Hexapeptide_acetyltransf"/>
</dbReference>
<protein>
    <submittedName>
        <fullName evidence="1">Acyltransferase</fullName>
    </submittedName>
</protein>
<keyword evidence="1" id="KW-0808">Transferase</keyword>
<reference evidence="1" key="1">
    <citation type="journal article" date="2021" name="PeerJ">
        <title>Extensive microbial diversity within the chicken gut microbiome revealed by metagenomics and culture.</title>
        <authorList>
            <person name="Gilroy R."/>
            <person name="Ravi A."/>
            <person name="Getino M."/>
            <person name="Pursley I."/>
            <person name="Horton D.L."/>
            <person name="Alikhan N.F."/>
            <person name="Baker D."/>
            <person name="Gharbi K."/>
            <person name="Hall N."/>
            <person name="Watson M."/>
            <person name="Adriaenssens E.M."/>
            <person name="Foster-Nyarko E."/>
            <person name="Jarju S."/>
            <person name="Secka A."/>
            <person name="Antonio M."/>
            <person name="Oren A."/>
            <person name="Chaudhuri R.R."/>
            <person name="La Ragione R."/>
            <person name="Hildebrand F."/>
            <person name="Pallen M.J."/>
        </authorList>
    </citation>
    <scope>NUCLEOTIDE SEQUENCE</scope>
    <source>
        <strain evidence="1">CHK188-16595</strain>
    </source>
</reference>
<reference evidence="1" key="2">
    <citation type="submission" date="2021-04" db="EMBL/GenBank/DDBJ databases">
        <authorList>
            <person name="Gilroy R."/>
        </authorList>
    </citation>
    <scope>NUCLEOTIDE SEQUENCE</scope>
    <source>
        <strain evidence="1">CHK188-16595</strain>
    </source>
</reference>
<dbReference type="SUPFAM" id="SSF51161">
    <property type="entry name" value="Trimeric LpxA-like enzymes"/>
    <property type="match status" value="1"/>
</dbReference>
<sequence>MKIGEGTVIFSNPAFVLLDLTRPWMIEIGKNVQITRDVKILTHDYSYSTAKAYYGDVTGSCGKVSIGNNCFIGVGAIILKGTTIGDNVIVGAGSVVSGGSFPSNSVIAGNPAKVICSLEDYYKKRQNLQLKEAKDLVLQYFKVYNRMPEENLLDEFFWLFTPRNNAGVKKYKYRLELMNNYNVSLHEFMHSKPRFESYDAFIKWCENQQ</sequence>
<dbReference type="InterPro" id="IPR001451">
    <property type="entry name" value="Hexapep"/>
</dbReference>
<dbReference type="InterPro" id="IPR011004">
    <property type="entry name" value="Trimer_LpxA-like_sf"/>
</dbReference>
<dbReference type="Proteomes" id="UP000823877">
    <property type="component" value="Unassembled WGS sequence"/>
</dbReference>
<organism evidence="1 2">
    <name type="scientific">Candidatus Eubacterium faecale</name>
    <dbReference type="NCBI Taxonomy" id="2838568"/>
    <lineage>
        <taxon>Bacteria</taxon>
        <taxon>Bacillati</taxon>
        <taxon>Bacillota</taxon>
        <taxon>Clostridia</taxon>
        <taxon>Eubacteriales</taxon>
        <taxon>Eubacteriaceae</taxon>
        <taxon>Eubacterium</taxon>
    </lineage>
</organism>
<comment type="caution">
    <text evidence="1">The sequence shown here is derived from an EMBL/GenBank/DDBJ whole genome shotgun (WGS) entry which is preliminary data.</text>
</comment>
<name>A0A9D2MGE2_9FIRM</name>